<dbReference type="STRING" id="1210090.GCA_001613185_06049"/>
<dbReference type="GO" id="GO:0008276">
    <property type="term" value="F:protein methyltransferase activity"/>
    <property type="evidence" value="ECO:0007669"/>
    <property type="project" value="TreeGrafter"/>
</dbReference>
<dbReference type="SUPFAM" id="SSF53335">
    <property type="entry name" value="S-adenosyl-L-methionine-dependent methyltransferases"/>
    <property type="match status" value="1"/>
</dbReference>
<dbReference type="InterPro" id="IPR002052">
    <property type="entry name" value="DNA_methylase_N6_adenine_CS"/>
</dbReference>
<dbReference type="InterPro" id="IPR004557">
    <property type="entry name" value="PrmC-related"/>
</dbReference>
<gene>
    <name evidence="6" type="ORF">DFR74_102920</name>
</gene>
<dbReference type="PANTHER" id="PTHR45875">
    <property type="entry name" value="METHYLTRANSFERASE N6AMT1"/>
    <property type="match status" value="1"/>
</dbReference>
<proteinExistence type="inferred from homology"/>
<evidence type="ECO:0000259" key="5">
    <source>
        <dbReference type="Pfam" id="PF05175"/>
    </source>
</evidence>
<dbReference type="GO" id="GO:0008757">
    <property type="term" value="F:S-adenosylmethionine-dependent methyltransferase activity"/>
    <property type="evidence" value="ECO:0007669"/>
    <property type="project" value="TreeGrafter"/>
</dbReference>
<protein>
    <submittedName>
        <fullName evidence="6">Release factor glutamine methyltransferase</fullName>
    </submittedName>
</protein>
<dbReference type="EMBL" id="QNRE01000002">
    <property type="protein sequence ID" value="RBO94497.1"/>
    <property type="molecule type" value="Genomic_DNA"/>
</dbReference>
<dbReference type="InterPro" id="IPR052190">
    <property type="entry name" value="Euk-Arch_PrmC-MTase"/>
</dbReference>
<dbReference type="GO" id="GO:0008170">
    <property type="term" value="F:N-methyltransferase activity"/>
    <property type="evidence" value="ECO:0007669"/>
    <property type="project" value="UniProtKB-ARBA"/>
</dbReference>
<keyword evidence="2 6" id="KW-0489">Methyltransferase</keyword>
<dbReference type="InterPro" id="IPR029063">
    <property type="entry name" value="SAM-dependent_MTases_sf"/>
</dbReference>
<dbReference type="CDD" id="cd02440">
    <property type="entry name" value="AdoMet_MTases"/>
    <property type="match status" value="1"/>
</dbReference>
<dbReference type="OrthoDB" id="8746524at2"/>
<dbReference type="PANTHER" id="PTHR45875:SF1">
    <property type="entry name" value="METHYLTRANSFERASE N6AMT1"/>
    <property type="match status" value="1"/>
</dbReference>
<comment type="similarity">
    <text evidence="1">Belongs to the eukaryotic/archaeal PrmC-related family.</text>
</comment>
<dbReference type="NCBIfam" id="TIGR00537">
    <property type="entry name" value="hemK_rel_arch"/>
    <property type="match status" value="1"/>
</dbReference>
<accession>A0A366DWP0</accession>
<evidence type="ECO:0000256" key="2">
    <source>
        <dbReference type="ARBA" id="ARBA00022603"/>
    </source>
</evidence>
<dbReference type="Proteomes" id="UP000252586">
    <property type="component" value="Unassembled WGS sequence"/>
</dbReference>
<dbReference type="RefSeq" id="WP_067513602.1">
    <property type="nucleotide sequence ID" value="NZ_CP107943.1"/>
</dbReference>
<keyword evidence="7" id="KW-1185">Reference proteome</keyword>
<dbReference type="GO" id="GO:0032259">
    <property type="term" value="P:methylation"/>
    <property type="evidence" value="ECO:0007669"/>
    <property type="project" value="UniProtKB-KW"/>
</dbReference>
<dbReference type="GO" id="GO:0003676">
    <property type="term" value="F:nucleic acid binding"/>
    <property type="evidence" value="ECO:0007669"/>
    <property type="project" value="InterPro"/>
</dbReference>
<evidence type="ECO:0000256" key="1">
    <source>
        <dbReference type="ARBA" id="ARBA00006149"/>
    </source>
</evidence>
<name>A0A366DWP0_9NOCA</name>
<dbReference type="PROSITE" id="PS00092">
    <property type="entry name" value="N6_MTASE"/>
    <property type="match status" value="1"/>
</dbReference>
<dbReference type="AlphaFoldDB" id="A0A366DWP0"/>
<evidence type="ECO:0000256" key="4">
    <source>
        <dbReference type="ARBA" id="ARBA00022691"/>
    </source>
</evidence>
<organism evidence="6 7">
    <name type="scientific">Nocardia puris</name>
    <dbReference type="NCBI Taxonomy" id="208602"/>
    <lineage>
        <taxon>Bacteria</taxon>
        <taxon>Bacillati</taxon>
        <taxon>Actinomycetota</taxon>
        <taxon>Actinomycetes</taxon>
        <taxon>Mycobacteriales</taxon>
        <taxon>Nocardiaceae</taxon>
        <taxon>Nocardia</taxon>
    </lineage>
</organism>
<dbReference type="Gene3D" id="3.40.50.150">
    <property type="entry name" value="Vaccinia Virus protein VP39"/>
    <property type="match status" value="1"/>
</dbReference>
<reference evidence="6 7" key="1">
    <citation type="submission" date="2018-06" db="EMBL/GenBank/DDBJ databases">
        <title>Genomic Encyclopedia of Type Strains, Phase IV (KMG-IV): sequencing the most valuable type-strain genomes for metagenomic binning, comparative biology and taxonomic classification.</title>
        <authorList>
            <person name="Goeker M."/>
        </authorList>
    </citation>
    <scope>NUCLEOTIDE SEQUENCE [LARGE SCALE GENOMIC DNA]</scope>
    <source>
        <strain evidence="6 7">DSM 44599</strain>
    </source>
</reference>
<evidence type="ECO:0000313" key="6">
    <source>
        <dbReference type="EMBL" id="RBO94497.1"/>
    </source>
</evidence>
<dbReference type="GO" id="GO:0035657">
    <property type="term" value="C:eRF1 methyltransferase complex"/>
    <property type="evidence" value="ECO:0007669"/>
    <property type="project" value="TreeGrafter"/>
</dbReference>
<keyword evidence="3 6" id="KW-0808">Transferase</keyword>
<keyword evidence="4" id="KW-0949">S-adenosyl-L-methionine</keyword>
<dbReference type="InterPro" id="IPR007848">
    <property type="entry name" value="Small_mtfrase_dom"/>
</dbReference>
<sequence>MSAEFPVVRLPGVYRPQGDTRLLARALRGAGLPRGGHALDLFTGSGALALAAARAGAARVTAVDISRTAALSAWLTCRLGGVPAEVRRGDFADVLAGRTFDLVLANPPYVPAPPGLRPHAAWDAGPDGREVLDRLCAVLPGLLRPRGVALIVHSALACGESTVTALRTMGLKAAVVDRDSIPFGPVLRGRQDWLRRTGLLEPGRDTEDLVVIRGDRVRP</sequence>
<feature type="domain" description="Methyltransferase small" evidence="5">
    <location>
        <begin position="9"/>
        <end position="109"/>
    </location>
</feature>
<comment type="caution">
    <text evidence="6">The sequence shown here is derived from an EMBL/GenBank/DDBJ whole genome shotgun (WGS) entry which is preliminary data.</text>
</comment>
<dbReference type="Pfam" id="PF05175">
    <property type="entry name" value="MTS"/>
    <property type="match status" value="1"/>
</dbReference>
<evidence type="ECO:0000256" key="3">
    <source>
        <dbReference type="ARBA" id="ARBA00022679"/>
    </source>
</evidence>
<evidence type="ECO:0000313" key="7">
    <source>
        <dbReference type="Proteomes" id="UP000252586"/>
    </source>
</evidence>